<dbReference type="GO" id="GO:0016788">
    <property type="term" value="F:hydrolase activity, acting on ester bonds"/>
    <property type="evidence" value="ECO:0007669"/>
    <property type="project" value="InterPro"/>
</dbReference>
<sequence length="230" mass="25611">MGLVRLVTTLFLSMLLWISRRSGVGAVERRPKPAVPAVFVFGDSTVDPGNNNFIGTAFRSDFSPYGQNLPNHKPTGRFSDGRLVTDFIAGYAGVKDFIPPYLDPKLSLDDLMTGVSFASAGSGFDPLTPKISRTLSLPEQLGYFREYKSRLVRKIGKARTDELISKAVFIVSAGTNDFVVNYITLPVRRRSYTISEFEKFILQYVHQFTQALLNEGAKKICPSNMLGDRR</sequence>
<keyword evidence="2" id="KW-0732">Signal</keyword>
<dbReference type="EnsemblPlants" id="Kaladp0351s0005.1.v1.1">
    <property type="protein sequence ID" value="Kaladp0351s0005.1.v1.1"/>
    <property type="gene ID" value="Kaladp0351s0005.v1.1"/>
</dbReference>
<dbReference type="PANTHER" id="PTHR45642">
    <property type="entry name" value="GDSL ESTERASE/LIPASE EXL3"/>
    <property type="match status" value="1"/>
</dbReference>
<evidence type="ECO:0000256" key="2">
    <source>
        <dbReference type="SAM" id="SignalP"/>
    </source>
</evidence>
<dbReference type="InterPro" id="IPR001087">
    <property type="entry name" value="GDSL"/>
</dbReference>
<dbReference type="InterPro" id="IPR050592">
    <property type="entry name" value="GDSL_lipolytic_enzyme"/>
</dbReference>
<feature type="chain" id="PRO_5029553128" description="GDSL esterase/lipase" evidence="2">
    <location>
        <begin position="27"/>
        <end position="230"/>
    </location>
</feature>
<comment type="similarity">
    <text evidence="1">Belongs to the 'GDSL' lipolytic enzyme family.</text>
</comment>
<proteinExistence type="inferred from homology"/>
<evidence type="ECO:0000313" key="3">
    <source>
        <dbReference type="EnsemblPlants" id="Kaladp0351s0005.1.v1.1"/>
    </source>
</evidence>
<accession>A0A7N0V9W9</accession>
<dbReference type="PANTHER" id="PTHR45642:SF3">
    <property type="entry name" value="OS09G0540400 PROTEIN"/>
    <property type="match status" value="1"/>
</dbReference>
<name>A0A7N0V9W9_KALFE</name>
<dbReference type="OMA" id="WRLENSI"/>
<dbReference type="Pfam" id="PF00657">
    <property type="entry name" value="Lipase_GDSL"/>
    <property type="match status" value="1"/>
</dbReference>
<dbReference type="Gramene" id="Kaladp0351s0005.1.v1.1">
    <property type="protein sequence ID" value="Kaladp0351s0005.1.v1.1"/>
    <property type="gene ID" value="Kaladp0351s0005.v1.1"/>
</dbReference>
<evidence type="ECO:0000313" key="4">
    <source>
        <dbReference type="Proteomes" id="UP000594263"/>
    </source>
</evidence>
<evidence type="ECO:0000256" key="1">
    <source>
        <dbReference type="ARBA" id="ARBA00008668"/>
    </source>
</evidence>
<reference evidence="3" key="1">
    <citation type="submission" date="2021-01" db="UniProtKB">
        <authorList>
            <consortium name="EnsemblPlants"/>
        </authorList>
    </citation>
    <scope>IDENTIFICATION</scope>
</reference>
<protein>
    <recommendedName>
        <fullName evidence="5">GDSL esterase/lipase</fullName>
    </recommendedName>
</protein>
<evidence type="ECO:0008006" key="5">
    <source>
        <dbReference type="Google" id="ProtNLM"/>
    </source>
</evidence>
<feature type="signal peptide" evidence="2">
    <location>
        <begin position="1"/>
        <end position="26"/>
    </location>
</feature>
<dbReference type="AlphaFoldDB" id="A0A7N0V9W9"/>
<organism evidence="3 4">
    <name type="scientific">Kalanchoe fedtschenkoi</name>
    <name type="common">Lavender scallops</name>
    <name type="synonym">South American air plant</name>
    <dbReference type="NCBI Taxonomy" id="63787"/>
    <lineage>
        <taxon>Eukaryota</taxon>
        <taxon>Viridiplantae</taxon>
        <taxon>Streptophyta</taxon>
        <taxon>Embryophyta</taxon>
        <taxon>Tracheophyta</taxon>
        <taxon>Spermatophyta</taxon>
        <taxon>Magnoliopsida</taxon>
        <taxon>eudicotyledons</taxon>
        <taxon>Gunneridae</taxon>
        <taxon>Pentapetalae</taxon>
        <taxon>Saxifragales</taxon>
        <taxon>Crassulaceae</taxon>
        <taxon>Kalanchoe</taxon>
    </lineage>
</organism>
<dbReference type="Proteomes" id="UP000594263">
    <property type="component" value="Unplaced"/>
</dbReference>
<dbReference type="Gene3D" id="3.40.50.1110">
    <property type="entry name" value="SGNH hydrolase"/>
    <property type="match status" value="1"/>
</dbReference>
<keyword evidence="4" id="KW-1185">Reference proteome</keyword>
<dbReference type="InterPro" id="IPR036514">
    <property type="entry name" value="SGNH_hydro_sf"/>
</dbReference>